<protein>
    <submittedName>
        <fullName evidence="3">Alpha/beta hydrolase</fullName>
    </submittedName>
</protein>
<dbReference type="EMBL" id="BJXW01000015">
    <property type="protein sequence ID" value="GEN31401.1"/>
    <property type="molecule type" value="Genomic_DNA"/>
</dbReference>
<dbReference type="GO" id="GO:0016787">
    <property type="term" value="F:hydrolase activity"/>
    <property type="evidence" value="ECO:0007669"/>
    <property type="project" value="UniProtKB-KW"/>
</dbReference>
<evidence type="ECO:0000313" key="3">
    <source>
        <dbReference type="EMBL" id="GEN31401.1"/>
    </source>
</evidence>
<dbReference type="AlphaFoldDB" id="A0A511V059"/>
<evidence type="ECO:0000313" key="4">
    <source>
        <dbReference type="Proteomes" id="UP000321491"/>
    </source>
</evidence>
<dbReference type="InterPro" id="IPR029058">
    <property type="entry name" value="AB_hydrolase_fold"/>
</dbReference>
<evidence type="ECO:0000259" key="2">
    <source>
        <dbReference type="Pfam" id="PF00561"/>
    </source>
</evidence>
<dbReference type="Gene3D" id="3.40.50.1820">
    <property type="entry name" value="alpha/beta hydrolase"/>
    <property type="match status" value="1"/>
</dbReference>
<keyword evidence="1 3" id="KW-0378">Hydrolase</keyword>
<organism evidence="3 4">
    <name type="scientific">Cerasibacillus quisquiliarum</name>
    <dbReference type="NCBI Taxonomy" id="227865"/>
    <lineage>
        <taxon>Bacteria</taxon>
        <taxon>Bacillati</taxon>
        <taxon>Bacillota</taxon>
        <taxon>Bacilli</taxon>
        <taxon>Bacillales</taxon>
        <taxon>Bacillaceae</taxon>
        <taxon>Cerasibacillus</taxon>
    </lineage>
</organism>
<dbReference type="RefSeq" id="WP_146937559.1">
    <property type="nucleotide sequence ID" value="NZ_BJXW01000015.1"/>
</dbReference>
<dbReference type="PRINTS" id="PR00111">
    <property type="entry name" value="ABHYDROLASE"/>
</dbReference>
<dbReference type="InterPro" id="IPR000073">
    <property type="entry name" value="AB_hydrolase_1"/>
</dbReference>
<proteinExistence type="predicted"/>
<dbReference type="Pfam" id="PF00561">
    <property type="entry name" value="Abhydrolase_1"/>
    <property type="match status" value="1"/>
</dbReference>
<dbReference type="OrthoDB" id="9805423at2"/>
<gene>
    <name evidence="3" type="ORF">CQU01_16390</name>
</gene>
<reference evidence="3 4" key="1">
    <citation type="submission" date="2019-07" db="EMBL/GenBank/DDBJ databases">
        <title>Whole genome shotgun sequence of Cerasibacillus quisquiliarum NBRC 102429.</title>
        <authorList>
            <person name="Hosoyama A."/>
            <person name="Uohara A."/>
            <person name="Ohji S."/>
            <person name="Ichikawa N."/>
        </authorList>
    </citation>
    <scope>NUCLEOTIDE SEQUENCE [LARGE SCALE GENOMIC DNA]</scope>
    <source>
        <strain evidence="3 4">NBRC 102429</strain>
    </source>
</reference>
<evidence type="ECO:0000256" key="1">
    <source>
        <dbReference type="ARBA" id="ARBA00022801"/>
    </source>
</evidence>
<sequence>MPVVQVNGIDLYYKEAGNKAHPPLLLLHGLTSHHHRFIREIEVFKKDFYVIAVDARGHGKSDRPAEFTLEDHIKDVITLMDALDLDKASLLGVSMGSYIAQGVAIKQPDRVKKMILIGAKAHGHTSSMSQLFSEHAEELKGMSFEQQMNRLAKYMFYDLRAVGRWLRDTEKRELALSAKEQQVARKALAGFDFRPNLSKVKAKTLVISGTYDGLNPPKDGREISELIPRTTFMEFTKSGHAPHVEEPEKFIQVVSEFLRE</sequence>
<keyword evidence="4" id="KW-1185">Reference proteome</keyword>
<feature type="domain" description="AB hydrolase-1" evidence="2">
    <location>
        <begin position="22"/>
        <end position="247"/>
    </location>
</feature>
<dbReference type="PANTHER" id="PTHR43798:SF31">
    <property type="entry name" value="AB HYDROLASE SUPERFAMILY PROTEIN YCLE"/>
    <property type="match status" value="1"/>
</dbReference>
<dbReference type="PANTHER" id="PTHR43798">
    <property type="entry name" value="MONOACYLGLYCEROL LIPASE"/>
    <property type="match status" value="1"/>
</dbReference>
<name>A0A511V059_9BACI</name>
<dbReference type="GO" id="GO:0016020">
    <property type="term" value="C:membrane"/>
    <property type="evidence" value="ECO:0007669"/>
    <property type="project" value="TreeGrafter"/>
</dbReference>
<dbReference type="SUPFAM" id="SSF53474">
    <property type="entry name" value="alpha/beta-Hydrolases"/>
    <property type="match status" value="1"/>
</dbReference>
<accession>A0A511V059</accession>
<dbReference type="Proteomes" id="UP000321491">
    <property type="component" value="Unassembled WGS sequence"/>
</dbReference>
<comment type="caution">
    <text evidence="3">The sequence shown here is derived from an EMBL/GenBank/DDBJ whole genome shotgun (WGS) entry which is preliminary data.</text>
</comment>
<dbReference type="InterPro" id="IPR050266">
    <property type="entry name" value="AB_hydrolase_sf"/>
</dbReference>